<dbReference type="AlphaFoldDB" id="A0A0G0QRZ8"/>
<comment type="caution">
    <text evidence="2">The sequence shown here is derived from an EMBL/GenBank/DDBJ whole genome shotgun (WGS) entry which is preliminary data.</text>
</comment>
<proteinExistence type="predicted"/>
<sequence length="220" mass="24602">MKRIFLFLFLLLVFLGNINTVSAETYTYTFTKEDKTYIVTKTIEEGKITIETKTYDASGQLVDTKITEKVAEPTPAKELLYPTKTVTKTLEKISPVPTKALLEVPPPIIKTYLQSDFPLEVSKETGNLLVKSSSGDKELLNDPEIVVKKAEDLGLDLIAEVKLIEDSSGIKYLVSGTKKEKLLALFEVYLPTSFVFNPDNGKLEKIEQTSLIKITDLLSF</sequence>
<reference evidence="2 3" key="1">
    <citation type="journal article" date="2015" name="Nature">
        <title>rRNA introns, odd ribosomes, and small enigmatic genomes across a large radiation of phyla.</title>
        <authorList>
            <person name="Brown C.T."/>
            <person name="Hug L.A."/>
            <person name="Thomas B.C."/>
            <person name="Sharon I."/>
            <person name="Castelle C.J."/>
            <person name="Singh A."/>
            <person name="Wilkins M.J."/>
            <person name="Williams K.H."/>
            <person name="Banfield J.F."/>
        </authorList>
    </citation>
    <scope>NUCLEOTIDE SEQUENCE [LARGE SCALE GENOMIC DNA]</scope>
</reference>
<evidence type="ECO:0000313" key="2">
    <source>
        <dbReference type="EMBL" id="KKR13135.1"/>
    </source>
</evidence>
<feature type="chain" id="PRO_5002534169" evidence="1">
    <location>
        <begin position="24"/>
        <end position="220"/>
    </location>
</feature>
<feature type="signal peptide" evidence="1">
    <location>
        <begin position="1"/>
        <end position="23"/>
    </location>
</feature>
<evidence type="ECO:0000313" key="3">
    <source>
        <dbReference type="Proteomes" id="UP000034690"/>
    </source>
</evidence>
<dbReference type="EMBL" id="LBWQ01000023">
    <property type="protein sequence ID" value="KKR13135.1"/>
    <property type="molecule type" value="Genomic_DNA"/>
</dbReference>
<organism evidence="2 3">
    <name type="scientific">Candidatus Woesebacteria bacterium GW2011_GWA1_39_21b</name>
    <dbReference type="NCBI Taxonomy" id="1618551"/>
    <lineage>
        <taxon>Bacteria</taxon>
        <taxon>Candidatus Woeseibacteriota</taxon>
    </lineage>
</organism>
<gene>
    <name evidence="2" type="ORF">UT40_C0023G0001</name>
</gene>
<dbReference type="Proteomes" id="UP000034690">
    <property type="component" value="Unassembled WGS sequence"/>
</dbReference>
<name>A0A0G0QRZ8_9BACT</name>
<dbReference type="PATRIC" id="fig|1618551.3.peg.935"/>
<accession>A0A0G0QRZ8</accession>
<evidence type="ECO:0000256" key="1">
    <source>
        <dbReference type="SAM" id="SignalP"/>
    </source>
</evidence>
<keyword evidence="1" id="KW-0732">Signal</keyword>
<protein>
    <submittedName>
        <fullName evidence="2">Uncharacterized protein</fullName>
    </submittedName>
</protein>